<gene>
    <name evidence="1" type="ORF">C8A05DRAFT_39438</name>
</gene>
<accession>A0AAN6MBH7</accession>
<evidence type="ECO:0000313" key="1">
    <source>
        <dbReference type="EMBL" id="KAK3897011.1"/>
    </source>
</evidence>
<dbReference type="AlphaFoldDB" id="A0AAN6MBH7"/>
<comment type="caution">
    <text evidence="1">The sequence shown here is derived from an EMBL/GenBank/DDBJ whole genome shotgun (WGS) entry which is preliminary data.</text>
</comment>
<reference evidence="1" key="2">
    <citation type="submission" date="2023-05" db="EMBL/GenBank/DDBJ databases">
        <authorList>
            <consortium name="Lawrence Berkeley National Laboratory"/>
            <person name="Steindorff A."/>
            <person name="Hensen N."/>
            <person name="Bonometti L."/>
            <person name="Westerberg I."/>
            <person name="Brannstrom I.O."/>
            <person name="Guillou S."/>
            <person name="Cros-Aarteil S."/>
            <person name="Calhoun S."/>
            <person name="Haridas S."/>
            <person name="Kuo A."/>
            <person name="Mondo S."/>
            <person name="Pangilinan J."/>
            <person name="Riley R."/>
            <person name="Labutti K."/>
            <person name="Andreopoulos B."/>
            <person name="Lipzen A."/>
            <person name="Chen C."/>
            <person name="Yanf M."/>
            <person name="Daum C."/>
            <person name="Ng V."/>
            <person name="Clum A."/>
            <person name="Ohm R."/>
            <person name="Martin F."/>
            <person name="Silar P."/>
            <person name="Natvig D."/>
            <person name="Lalanne C."/>
            <person name="Gautier V."/>
            <person name="Ament-Velasquez S.L."/>
            <person name="Kruys A."/>
            <person name="Hutchinson M.I."/>
            <person name="Powell A.J."/>
            <person name="Barry K."/>
            <person name="Miller A.N."/>
            <person name="Grigoriev I.V."/>
            <person name="Debuchy R."/>
            <person name="Gladieux P."/>
            <person name="Thoren M.H."/>
            <person name="Johannesson H."/>
        </authorList>
    </citation>
    <scope>NUCLEOTIDE SEQUENCE</scope>
    <source>
        <strain evidence="1">CBS 103.79</strain>
    </source>
</reference>
<organism evidence="1 2">
    <name type="scientific">Staphylotrichum tortipilum</name>
    <dbReference type="NCBI Taxonomy" id="2831512"/>
    <lineage>
        <taxon>Eukaryota</taxon>
        <taxon>Fungi</taxon>
        <taxon>Dikarya</taxon>
        <taxon>Ascomycota</taxon>
        <taxon>Pezizomycotina</taxon>
        <taxon>Sordariomycetes</taxon>
        <taxon>Sordariomycetidae</taxon>
        <taxon>Sordariales</taxon>
        <taxon>Chaetomiaceae</taxon>
        <taxon>Staphylotrichum</taxon>
    </lineage>
</organism>
<dbReference type="EMBL" id="MU856306">
    <property type="protein sequence ID" value="KAK3897011.1"/>
    <property type="molecule type" value="Genomic_DNA"/>
</dbReference>
<name>A0AAN6MBH7_9PEZI</name>
<reference evidence="1" key="1">
    <citation type="journal article" date="2023" name="Mol. Phylogenet. Evol.">
        <title>Genome-scale phylogeny and comparative genomics of the fungal order Sordariales.</title>
        <authorList>
            <person name="Hensen N."/>
            <person name="Bonometti L."/>
            <person name="Westerberg I."/>
            <person name="Brannstrom I.O."/>
            <person name="Guillou S."/>
            <person name="Cros-Aarteil S."/>
            <person name="Calhoun S."/>
            <person name="Haridas S."/>
            <person name="Kuo A."/>
            <person name="Mondo S."/>
            <person name="Pangilinan J."/>
            <person name="Riley R."/>
            <person name="LaButti K."/>
            <person name="Andreopoulos B."/>
            <person name="Lipzen A."/>
            <person name="Chen C."/>
            <person name="Yan M."/>
            <person name="Daum C."/>
            <person name="Ng V."/>
            <person name="Clum A."/>
            <person name="Steindorff A."/>
            <person name="Ohm R.A."/>
            <person name="Martin F."/>
            <person name="Silar P."/>
            <person name="Natvig D.O."/>
            <person name="Lalanne C."/>
            <person name="Gautier V."/>
            <person name="Ament-Velasquez S.L."/>
            <person name="Kruys A."/>
            <person name="Hutchinson M.I."/>
            <person name="Powell A.J."/>
            <person name="Barry K."/>
            <person name="Miller A.N."/>
            <person name="Grigoriev I.V."/>
            <person name="Debuchy R."/>
            <person name="Gladieux P."/>
            <person name="Hiltunen Thoren M."/>
            <person name="Johannesson H."/>
        </authorList>
    </citation>
    <scope>NUCLEOTIDE SEQUENCE</scope>
    <source>
        <strain evidence="1">CBS 103.79</strain>
    </source>
</reference>
<sequence length="89" mass="10098">MSFSREAGSDVPTLPKVHSGIPPYLLDKAREAKQDVFTGWTKAQNERQRLSVVPQGIERDDFVKALDELREQLGAEYVEVNDKPLKDGW</sequence>
<dbReference type="Proteomes" id="UP001303889">
    <property type="component" value="Unassembled WGS sequence"/>
</dbReference>
<proteinExistence type="predicted"/>
<evidence type="ECO:0000313" key="2">
    <source>
        <dbReference type="Proteomes" id="UP001303889"/>
    </source>
</evidence>
<protein>
    <submittedName>
        <fullName evidence="1">Uncharacterized protein</fullName>
    </submittedName>
</protein>
<keyword evidence="2" id="KW-1185">Reference proteome</keyword>